<gene>
    <name evidence="2" type="ORF">FPOA_00356</name>
</gene>
<reference evidence="2 3" key="1">
    <citation type="submission" date="2016-06" db="EMBL/GenBank/DDBJ databases">
        <title>Living apart together: crosstalk between the core and supernumerary genomes in a fungal plant pathogen.</title>
        <authorList>
            <person name="Vanheule A."/>
            <person name="Audenaert K."/>
            <person name="Warris S."/>
            <person name="Van De Geest H."/>
            <person name="Schijlen E."/>
            <person name="Hofte M."/>
            <person name="De Saeger S."/>
            <person name="Haesaert G."/>
            <person name="Waalwijk C."/>
            <person name="Van Der Lee T."/>
        </authorList>
    </citation>
    <scope>NUCLEOTIDE SEQUENCE [LARGE SCALE GENOMIC DNA]</scope>
    <source>
        <strain evidence="2 3">2516</strain>
    </source>
</reference>
<dbReference type="Proteomes" id="UP000091967">
    <property type="component" value="Unassembled WGS sequence"/>
</dbReference>
<evidence type="ECO:0000313" key="3">
    <source>
        <dbReference type="Proteomes" id="UP000091967"/>
    </source>
</evidence>
<organism evidence="2 3">
    <name type="scientific">Fusarium poae</name>
    <dbReference type="NCBI Taxonomy" id="36050"/>
    <lineage>
        <taxon>Eukaryota</taxon>
        <taxon>Fungi</taxon>
        <taxon>Dikarya</taxon>
        <taxon>Ascomycota</taxon>
        <taxon>Pezizomycotina</taxon>
        <taxon>Sordariomycetes</taxon>
        <taxon>Hypocreomycetidae</taxon>
        <taxon>Hypocreales</taxon>
        <taxon>Nectriaceae</taxon>
        <taxon>Fusarium</taxon>
    </lineage>
</organism>
<dbReference type="OMA" id="NIRQHEY"/>
<evidence type="ECO:0000256" key="1">
    <source>
        <dbReference type="SAM" id="MobiDB-lite"/>
    </source>
</evidence>
<proteinExistence type="predicted"/>
<sequence>MDIASLIEYSTWTLQRPLAQGSDQCHNTNNEPNEANNTSASIVQTLKYTLPTWYRHSLAVHVVDFNINHNHERDRGNIQSGIFIRTHKSRMNGRLFMPIQNPESGQYTLVNQEQDNLDHHPDLGSECAIGLIYKKDYETSFNQLLHLVPLPQDGNRNDPVPYGYRNGDNQDLPPKDSAG</sequence>
<accession>A0A1B8B121</accession>
<dbReference type="AlphaFoldDB" id="A0A1B8B121"/>
<dbReference type="EMBL" id="LYXU01000001">
    <property type="protein sequence ID" value="OBS26415.1"/>
    <property type="molecule type" value="Genomic_DNA"/>
</dbReference>
<keyword evidence="3" id="KW-1185">Reference proteome</keyword>
<feature type="region of interest" description="Disordered" evidence="1">
    <location>
        <begin position="149"/>
        <end position="179"/>
    </location>
</feature>
<name>A0A1B8B121_FUSPO</name>
<protein>
    <submittedName>
        <fullName evidence="2">Uncharacterized protein</fullName>
    </submittedName>
</protein>
<comment type="caution">
    <text evidence="2">The sequence shown here is derived from an EMBL/GenBank/DDBJ whole genome shotgun (WGS) entry which is preliminary data.</text>
</comment>
<dbReference type="OrthoDB" id="4969524at2759"/>
<evidence type="ECO:0000313" key="2">
    <source>
        <dbReference type="EMBL" id="OBS26415.1"/>
    </source>
</evidence>